<gene>
    <name evidence="6" type="ORF">NJR55_05255</name>
</gene>
<dbReference type="Proteomes" id="UP001139474">
    <property type="component" value="Unassembled WGS sequence"/>
</dbReference>
<comment type="caution">
    <text evidence="6">The sequence shown here is derived from an EMBL/GenBank/DDBJ whole genome shotgun (WGS) entry which is preliminary data.</text>
</comment>
<protein>
    <recommendedName>
        <fullName evidence="2">diguanylate cyclase</fullName>
        <ecNumber evidence="2">2.7.7.65</ecNumber>
    </recommendedName>
</protein>
<feature type="domain" description="PAS" evidence="4">
    <location>
        <begin position="9"/>
        <end position="73"/>
    </location>
</feature>
<dbReference type="PANTHER" id="PTHR45138">
    <property type="entry name" value="REGULATORY COMPONENTS OF SENSORY TRANSDUCTION SYSTEM"/>
    <property type="match status" value="1"/>
</dbReference>
<dbReference type="SMART" id="SM00091">
    <property type="entry name" value="PAS"/>
    <property type="match status" value="1"/>
</dbReference>
<dbReference type="Pfam" id="PF00990">
    <property type="entry name" value="GGDEF"/>
    <property type="match status" value="1"/>
</dbReference>
<dbReference type="InterPro" id="IPR050469">
    <property type="entry name" value="Diguanylate_Cyclase"/>
</dbReference>
<dbReference type="CDD" id="cd00130">
    <property type="entry name" value="PAS"/>
    <property type="match status" value="1"/>
</dbReference>
<dbReference type="Gene3D" id="3.30.70.270">
    <property type="match status" value="1"/>
</dbReference>
<dbReference type="Pfam" id="PF01590">
    <property type="entry name" value="GAF"/>
    <property type="match status" value="1"/>
</dbReference>
<dbReference type="Gene3D" id="3.30.450.40">
    <property type="match status" value="1"/>
</dbReference>
<dbReference type="NCBIfam" id="TIGR00229">
    <property type="entry name" value="sensory_box"/>
    <property type="match status" value="1"/>
</dbReference>
<dbReference type="GO" id="GO:1902201">
    <property type="term" value="P:negative regulation of bacterial-type flagellum-dependent cell motility"/>
    <property type="evidence" value="ECO:0007669"/>
    <property type="project" value="TreeGrafter"/>
</dbReference>
<dbReference type="EC" id="2.7.7.65" evidence="2"/>
<dbReference type="SUPFAM" id="SSF55781">
    <property type="entry name" value="GAF domain-like"/>
    <property type="match status" value="1"/>
</dbReference>
<dbReference type="CDD" id="cd01949">
    <property type="entry name" value="GGDEF"/>
    <property type="match status" value="1"/>
</dbReference>
<evidence type="ECO:0000259" key="4">
    <source>
        <dbReference type="PROSITE" id="PS50112"/>
    </source>
</evidence>
<dbReference type="InterPro" id="IPR013656">
    <property type="entry name" value="PAS_4"/>
</dbReference>
<feature type="domain" description="GGDEF" evidence="5">
    <location>
        <begin position="326"/>
        <end position="459"/>
    </location>
</feature>
<evidence type="ECO:0000256" key="1">
    <source>
        <dbReference type="ARBA" id="ARBA00001946"/>
    </source>
</evidence>
<reference evidence="6" key="1">
    <citation type="submission" date="2022-06" db="EMBL/GenBank/DDBJ databases">
        <title>Idiomarina rhizosphaerae M1R2S28.</title>
        <authorList>
            <person name="Sun J.-Q."/>
            <person name="Li L.-F."/>
        </authorList>
    </citation>
    <scope>NUCLEOTIDE SEQUENCE</scope>
    <source>
        <strain evidence="6">M1R2S28</strain>
    </source>
</reference>
<dbReference type="InterPro" id="IPR029016">
    <property type="entry name" value="GAF-like_dom_sf"/>
</dbReference>
<dbReference type="SUPFAM" id="SSF55785">
    <property type="entry name" value="PYP-like sensor domain (PAS domain)"/>
    <property type="match status" value="1"/>
</dbReference>
<dbReference type="InterPro" id="IPR000014">
    <property type="entry name" value="PAS"/>
</dbReference>
<dbReference type="InterPro" id="IPR000160">
    <property type="entry name" value="GGDEF_dom"/>
</dbReference>
<dbReference type="AlphaFoldDB" id="A0A9X2FTU6"/>
<dbReference type="GO" id="GO:0005886">
    <property type="term" value="C:plasma membrane"/>
    <property type="evidence" value="ECO:0007669"/>
    <property type="project" value="TreeGrafter"/>
</dbReference>
<evidence type="ECO:0000256" key="3">
    <source>
        <dbReference type="ARBA" id="ARBA00034247"/>
    </source>
</evidence>
<comment type="cofactor">
    <cofactor evidence="1">
        <name>Mg(2+)</name>
        <dbReference type="ChEBI" id="CHEBI:18420"/>
    </cofactor>
</comment>
<accession>A0A9X2FTU6</accession>
<dbReference type="PROSITE" id="PS50112">
    <property type="entry name" value="PAS"/>
    <property type="match status" value="1"/>
</dbReference>
<keyword evidence="6" id="KW-0548">Nucleotidyltransferase</keyword>
<evidence type="ECO:0000313" key="6">
    <source>
        <dbReference type="EMBL" id="MCP1338996.1"/>
    </source>
</evidence>
<dbReference type="PANTHER" id="PTHR45138:SF9">
    <property type="entry name" value="DIGUANYLATE CYCLASE DGCM-RELATED"/>
    <property type="match status" value="1"/>
</dbReference>
<dbReference type="NCBIfam" id="TIGR00254">
    <property type="entry name" value="GGDEF"/>
    <property type="match status" value="1"/>
</dbReference>
<keyword evidence="6" id="KW-0808">Transferase</keyword>
<organism evidence="6 7">
    <name type="scientific">Idiomarina rhizosphaerae</name>
    <dbReference type="NCBI Taxonomy" id="2961572"/>
    <lineage>
        <taxon>Bacteria</taxon>
        <taxon>Pseudomonadati</taxon>
        <taxon>Pseudomonadota</taxon>
        <taxon>Gammaproteobacteria</taxon>
        <taxon>Alteromonadales</taxon>
        <taxon>Idiomarinaceae</taxon>
        <taxon>Idiomarina</taxon>
    </lineage>
</organism>
<dbReference type="PROSITE" id="PS50887">
    <property type="entry name" value="GGDEF"/>
    <property type="match status" value="1"/>
</dbReference>
<dbReference type="InterPro" id="IPR029787">
    <property type="entry name" value="Nucleotide_cyclase"/>
</dbReference>
<dbReference type="Gene3D" id="3.30.450.20">
    <property type="entry name" value="PAS domain"/>
    <property type="match status" value="1"/>
</dbReference>
<dbReference type="GO" id="GO:0052621">
    <property type="term" value="F:diguanylate cyclase activity"/>
    <property type="evidence" value="ECO:0007669"/>
    <property type="project" value="UniProtKB-EC"/>
</dbReference>
<dbReference type="EMBL" id="JAMZDE010000005">
    <property type="protein sequence ID" value="MCP1338996.1"/>
    <property type="molecule type" value="Genomic_DNA"/>
</dbReference>
<dbReference type="InterPro" id="IPR043128">
    <property type="entry name" value="Rev_trsase/Diguanyl_cyclase"/>
</dbReference>
<dbReference type="GO" id="GO:0043709">
    <property type="term" value="P:cell adhesion involved in single-species biofilm formation"/>
    <property type="evidence" value="ECO:0007669"/>
    <property type="project" value="TreeGrafter"/>
</dbReference>
<comment type="catalytic activity">
    <reaction evidence="3">
        <text>2 GTP = 3',3'-c-di-GMP + 2 diphosphate</text>
        <dbReference type="Rhea" id="RHEA:24898"/>
        <dbReference type="ChEBI" id="CHEBI:33019"/>
        <dbReference type="ChEBI" id="CHEBI:37565"/>
        <dbReference type="ChEBI" id="CHEBI:58805"/>
        <dbReference type="EC" id="2.7.7.65"/>
    </reaction>
</comment>
<evidence type="ECO:0000256" key="2">
    <source>
        <dbReference type="ARBA" id="ARBA00012528"/>
    </source>
</evidence>
<dbReference type="Pfam" id="PF08448">
    <property type="entry name" value="PAS_4"/>
    <property type="match status" value="1"/>
</dbReference>
<dbReference type="SUPFAM" id="SSF55073">
    <property type="entry name" value="Nucleotide cyclase"/>
    <property type="match status" value="1"/>
</dbReference>
<dbReference type="InterPro" id="IPR003018">
    <property type="entry name" value="GAF"/>
</dbReference>
<dbReference type="SMART" id="SM00267">
    <property type="entry name" value="GGDEF"/>
    <property type="match status" value="1"/>
</dbReference>
<dbReference type="InterPro" id="IPR035965">
    <property type="entry name" value="PAS-like_dom_sf"/>
</dbReference>
<evidence type="ECO:0000259" key="5">
    <source>
        <dbReference type="PROSITE" id="PS50887"/>
    </source>
</evidence>
<dbReference type="SMART" id="SM00065">
    <property type="entry name" value="GAF"/>
    <property type="match status" value="1"/>
</dbReference>
<dbReference type="RefSeq" id="WP_253618475.1">
    <property type="nucleotide sequence ID" value="NZ_JAMZDE010000005.1"/>
</dbReference>
<sequence length="462" mass="51855">MTKHHITHRIIEQLPTMVAYVDRDRLFRYVNTSYAAFFDLTPKDMLGKPLTDVLSEESYQRIKPNHDHIFATGEKMEFSDSVTFRNGRKSFLDIRYLPEIDEHDNVIGIYVLIEDVSDYYASVDVMRTIHEVIHKRGRRIDPASIDELLKVGVEYLGVDIGTASSIQNGTYTIEWVQTAKLDFSAGVQLPLATTYCSVVLKANHLIYTNDASRDSRFKEHASYQTYGLETYIGTPLIINDQVWGILGFARKSKRAEPFTELEVEMVRMMGTALETVIAEQKIRSDLIRQRDDMALIAYTDALTGLKNRSAGMEILEQSLARNNGGRGCVVSVIDFDHFKTINDTYGHDIGDKVLIAGSEAMSAAVRSSDSVVRVGGEEFMVVLAYADHESAVQVLERVRAAVEKTVVTLDSGEVINPTVSIGASESRPDDDVSSIYRRADQALYKAKREGRNRVVWASESDV</sequence>
<proteinExistence type="predicted"/>
<name>A0A9X2FTU6_9GAMM</name>
<dbReference type="FunFam" id="3.30.70.270:FF:000001">
    <property type="entry name" value="Diguanylate cyclase domain protein"/>
    <property type="match status" value="1"/>
</dbReference>
<evidence type="ECO:0000313" key="7">
    <source>
        <dbReference type="Proteomes" id="UP001139474"/>
    </source>
</evidence>
<keyword evidence="7" id="KW-1185">Reference proteome</keyword>